<accession>A0A6M2DBU4</accession>
<dbReference type="EMBL" id="GHWJ01009954">
    <property type="protein sequence ID" value="NOV42691.1"/>
    <property type="molecule type" value="Transcribed_RNA"/>
</dbReference>
<name>A0A6M2DBU4_RHIMP</name>
<organism evidence="1">
    <name type="scientific">Rhipicephalus microplus</name>
    <name type="common">Cattle tick</name>
    <name type="synonym">Boophilus microplus</name>
    <dbReference type="NCBI Taxonomy" id="6941"/>
    <lineage>
        <taxon>Eukaryota</taxon>
        <taxon>Metazoa</taxon>
        <taxon>Ecdysozoa</taxon>
        <taxon>Arthropoda</taxon>
        <taxon>Chelicerata</taxon>
        <taxon>Arachnida</taxon>
        <taxon>Acari</taxon>
        <taxon>Parasitiformes</taxon>
        <taxon>Ixodida</taxon>
        <taxon>Ixodoidea</taxon>
        <taxon>Ixodidae</taxon>
        <taxon>Rhipicephalinae</taxon>
        <taxon>Rhipicephalus</taxon>
        <taxon>Boophilus</taxon>
    </lineage>
</organism>
<reference evidence="1" key="1">
    <citation type="submission" date="2019-09" db="EMBL/GenBank/DDBJ databases">
        <title>Organ-specific transcriptomic study of the physiology of the cattle tick, Rhipicephalus microplus.</title>
        <authorList>
            <person name="Tirloni L."/>
            <person name="Braz G."/>
            <person name="Gandara A.C.P."/>
            <person name="Sabadin G.A."/>
            <person name="da Silva R.M."/>
            <person name="Guizzo M.G."/>
            <person name="Machado J.A."/>
            <person name="Costa E.P."/>
            <person name="Gomes H.F."/>
            <person name="Moraes J."/>
            <person name="Mota M.B.S."/>
            <person name="Mesquita R.D."/>
            <person name="Alvarenga P.H."/>
            <person name="Alves F."/>
            <person name="Seixas A."/>
            <person name="da Fonseca R.N."/>
            <person name="Fogaca A."/>
            <person name="Logullo C."/>
            <person name="Tanaka A."/>
            <person name="Daffre S."/>
            <person name="Termignoni C."/>
            <person name="Vaz I.S.Jr."/>
            <person name="Oliveira P.L."/>
            <person name="Ribeiro J.M."/>
        </authorList>
    </citation>
    <scope>NUCLEOTIDE SEQUENCE</scope>
    <source>
        <strain evidence="1">Porto Alegre</strain>
    </source>
</reference>
<dbReference type="AlphaFoldDB" id="A0A6M2DBU4"/>
<evidence type="ECO:0000313" key="1">
    <source>
        <dbReference type="EMBL" id="NOV42691.1"/>
    </source>
</evidence>
<protein>
    <submittedName>
        <fullName evidence="1">Uncharacterized protein</fullName>
    </submittedName>
</protein>
<sequence length="117" mass="13469">MKIILAFAYSCIHLFIGTSIIWAKVPFNYLSFFNTTINVYMYPTTALVIRVNVAHVYKAQVLRQNLTGAVFYESCQNVKYLSHANEDEPTEKNVPNVCSSRIIILVTESRLYHYEPV</sequence>
<proteinExistence type="predicted"/>